<evidence type="ECO:0000313" key="5">
    <source>
        <dbReference type="Proteomes" id="UP000318582"/>
    </source>
</evidence>
<feature type="compositionally biased region" description="Low complexity" evidence="2">
    <location>
        <begin position="55"/>
        <end position="66"/>
    </location>
</feature>
<dbReference type="InterPro" id="IPR002048">
    <property type="entry name" value="EF_hand_dom"/>
</dbReference>
<evidence type="ECO:0000259" key="3">
    <source>
        <dbReference type="PROSITE" id="PS50222"/>
    </source>
</evidence>
<dbReference type="Proteomes" id="UP000318582">
    <property type="component" value="Unassembled WGS sequence"/>
</dbReference>
<sequence length="355" mass="36517">MAAPAPPDTPTTAHPSDNGLSTAANQNSLTKVTEDNALPTLEITDTSPTSPPPMTRNSSTAVGSARRASVSVVAAAAFKRRMTLMTAHSSLLGPKPVAGDGGFDENAEIEGVENVSLSGLGMTPEVVVNRPQREALITKDDVEMTFEAMSRGGKKVKREDTKAFVQHFFALLHGENISVANTTAPNTTTTTASASATKNAQNPNPTTTTATSAGGGGGGGASGGGAGGMSGGADKGGGMSGGAGAGAKPDSVVRAKAMKLATTGKEEITRERLMSLLLNKQHTNMPFDEAFQWFEPHGESSSSNPTLNKEDLRRIAAAMSPYGMVHKGDVAALLAAFDVDKDGLIGLEDFKQMCV</sequence>
<feature type="region of interest" description="Disordered" evidence="2">
    <location>
        <begin position="1"/>
        <end position="66"/>
    </location>
</feature>
<evidence type="ECO:0000256" key="2">
    <source>
        <dbReference type="SAM" id="MobiDB-lite"/>
    </source>
</evidence>
<organism evidence="4 5">
    <name type="scientific">Powellomyces hirtus</name>
    <dbReference type="NCBI Taxonomy" id="109895"/>
    <lineage>
        <taxon>Eukaryota</taxon>
        <taxon>Fungi</taxon>
        <taxon>Fungi incertae sedis</taxon>
        <taxon>Chytridiomycota</taxon>
        <taxon>Chytridiomycota incertae sedis</taxon>
        <taxon>Chytridiomycetes</taxon>
        <taxon>Spizellomycetales</taxon>
        <taxon>Powellomycetaceae</taxon>
        <taxon>Powellomyces</taxon>
    </lineage>
</organism>
<dbReference type="GO" id="GO:0005509">
    <property type="term" value="F:calcium ion binding"/>
    <property type="evidence" value="ECO:0007669"/>
    <property type="project" value="InterPro"/>
</dbReference>
<name>A0A507ECX5_9FUNG</name>
<dbReference type="PROSITE" id="PS50222">
    <property type="entry name" value="EF_HAND_2"/>
    <property type="match status" value="1"/>
</dbReference>
<accession>A0A507ECX5</accession>
<dbReference type="PROSITE" id="PS00018">
    <property type="entry name" value="EF_HAND_1"/>
    <property type="match status" value="1"/>
</dbReference>
<feature type="region of interest" description="Disordered" evidence="2">
    <location>
        <begin position="182"/>
        <end position="233"/>
    </location>
</feature>
<protein>
    <recommendedName>
        <fullName evidence="3">EF-hand domain-containing protein</fullName>
    </recommendedName>
</protein>
<dbReference type="EMBL" id="QEAQ01000009">
    <property type="protein sequence ID" value="TPX61215.1"/>
    <property type="molecule type" value="Genomic_DNA"/>
</dbReference>
<dbReference type="InterPro" id="IPR018247">
    <property type="entry name" value="EF_Hand_1_Ca_BS"/>
</dbReference>
<proteinExistence type="predicted"/>
<feature type="compositionally biased region" description="Polar residues" evidence="2">
    <location>
        <begin position="14"/>
        <end position="31"/>
    </location>
</feature>
<evidence type="ECO:0000313" key="4">
    <source>
        <dbReference type="EMBL" id="TPX61215.1"/>
    </source>
</evidence>
<reference evidence="4 5" key="1">
    <citation type="journal article" date="2019" name="Sci. Rep.">
        <title>Comparative genomics of chytrid fungi reveal insights into the obligate biotrophic and pathogenic lifestyle of Synchytrium endobioticum.</title>
        <authorList>
            <person name="van de Vossenberg B.T.L.H."/>
            <person name="Warris S."/>
            <person name="Nguyen H.D.T."/>
            <person name="van Gent-Pelzer M.P.E."/>
            <person name="Joly D.L."/>
            <person name="van de Geest H.C."/>
            <person name="Bonants P.J.M."/>
            <person name="Smith D.S."/>
            <person name="Levesque C.A."/>
            <person name="van der Lee T.A.J."/>
        </authorList>
    </citation>
    <scope>NUCLEOTIDE SEQUENCE [LARGE SCALE GENOMIC DNA]</scope>
    <source>
        <strain evidence="4 5">CBS 809.83</strain>
    </source>
</reference>
<dbReference type="InterPro" id="IPR011992">
    <property type="entry name" value="EF-hand-dom_pair"/>
</dbReference>
<keyword evidence="1" id="KW-0106">Calcium</keyword>
<dbReference type="AlphaFoldDB" id="A0A507ECX5"/>
<dbReference type="SUPFAM" id="SSF47473">
    <property type="entry name" value="EF-hand"/>
    <property type="match status" value="1"/>
</dbReference>
<feature type="domain" description="EF-hand" evidence="3">
    <location>
        <begin position="325"/>
        <end position="355"/>
    </location>
</feature>
<gene>
    <name evidence="4" type="ORF">PhCBS80983_g01254</name>
</gene>
<evidence type="ECO:0000256" key="1">
    <source>
        <dbReference type="ARBA" id="ARBA00022837"/>
    </source>
</evidence>
<feature type="compositionally biased region" description="Low complexity" evidence="2">
    <location>
        <begin position="182"/>
        <end position="212"/>
    </location>
</feature>
<comment type="caution">
    <text evidence="4">The sequence shown here is derived from an EMBL/GenBank/DDBJ whole genome shotgun (WGS) entry which is preliminary data.</text>
</comment>
<dbReference type="Gene3D" id="1.10.238.10">
    <property type="entry name" value="EF-hand"/>
    <property type="match status" value="1"/>
</dbReference>
<keyword evidence="5" id="KW-1185">Reference proteome</keyword>
<feature type="compositionally biased region" description="Gly residues" evidence="2">
    <location>
        <begin position="213"/>
        <end position="233"/>
    </location>
</feature>